<evidence type="ECO:0000256" key="6">
    <source>
        <dbReference type="PIRNR" id="PIRNR003101"/>
    </source>
</evidence>
<dbReference type="GO" id="GO:0009898">
    <property type="term" value="C:cytoplasmic side of plasma membrane"/>
    <property type="evidence" value="ECO:0007669"/>
    <property type="project" value="UniProtKB-UniRule"/>
</dbReference>
<dbReference type="AlphaFoldDB" id="U1FIR3"/>
<evidence type="ECO:0000313" key="11">
    <source>
        <dbReference type="Proteomes" id="UP000016646"/>
    </source>
</evidence>
<dbReference type="Proteomes" id="UP000016412">
    <property type="component" value="Unassembled WGS sequence"/>
</dbReference>
<dbReference type="InterPro" id="IPR050696">
    <property type="entry name" value="FtsA/MreB"/>
</dbReference>
<evidence type="ECO:0000313" key="8">
    <source>
        <dbReference type="EMBL" id="ERF59623.1"/>
    </source>
</evidence>
<organism evidence="8 10">
    <name type="scientific">Treponema socranskii subsp. socranskii VPI DR56BR1116 = ATCC 35536</name>
    <dbReference type="NCBI Taxonomy" id="1125725"/>
    <lineage>
        <taxon>Bacteria</taxon>
        <taxon>Pseudomonadati</taxon>
        <taxon>Spirochaetota</taxon>
        <taxon>Spirochaetia</taxon>
        <taxon>Spirochaetales</taxon>
        <taxon>Treponemataceae</taxon>
        <taxon>Treponema</taxon>
    </lineage>
</organism>
<evidence type="ECO:0000313" key="10">
    <source>
        <dbReference type="Proteomes" id="UP000016412"/>
    </source>
</evidence>
<dbReference type="PANTHER" id="PTHR32432">
    <property type="entry name" value="CELL DIVISION PROTEIN FTSA-RELATED"/>
    <property type="match status" value="1"/>
</dbReference>
<dbReference type="HAMAP" id="MF_02033">
    <property type="entry name" value="FtsA"/>
    <property type="match status" value="1"/>
</dbReference>
<dbReference type="Gene3D" id="3.30.1490.110">
    <property type="match status" value="1"/>
</dbReference>
<keyword evidence="4 5" id="KW-0131">Cell cycle</keyword>
<keyword evidence="11" id="KW-1185">Reference proteome</keyword>
<sequence>MIVGLDIGTNHIRVAIGELNDSGGIEIAGTASRKSAGLRNGVIVNIEDAAAAIKEAVESAEQTAGAEVTKCAIGIGGTQIEGLNQRGITPVTEPGRPPREVTRGDIERAIDNARAVFIPQDRELLHVVAQTFTVDGLKNIKDPTNMMCARLEADVHVITASKTTIQNIKRCVSRAGYEASGIMLKTLAATQAVVHDDEMDLGSILIDMGAGTTDVLVLLGGAPVCTVSIPVGGNLVTNDIAIVKGIPVSAAEKIKIESGCCFIDNIEIDREVIIPGVGGRDPELTTQTELCTIIQPRVEEIFSMVRSAVISNSNIRRLSGNIILTGGGAQMEGVVECAQAVFGTSAVRIGTPEKLGGAEAEYRRPEFATVIGLVIANKNAVQEKNSRKNKKLFSSEESGKKENLLTRLKKSFF</sequence>
<reference evidence="10 11" key="1">
    <citation type="submission" date="2013-08" db="EMBL/GenBank/DDBJ databases">
        <authorList>
            <person name="Durkin A.S."/>
            <person name="Haft D.R."/>
            <person name="McCorrison J."/>
            <person name="Torralba M."/>
            <person name="Gillis M."/>
            <person name="Haft D.H."/>
            <person name="Methe B."/>
            <person name="Sutton G."/>
            <person name="Nelson K.E."/>
        </authorList>
    </citation>
    <scope>NUCLEOTIDE SEQUENCE [LARGE SCALE GENOMIC DNA]</scope>
    <source>
        <strain evidence="9 11">ATCC 35536</strain>
        <strain evidence="8 10">VPI DR56BR1116</strain>
    </source>
</reference>
<dbReference type="OrthoDB" id="9768127at2"/>
<dbReference type="EMBL" id="AVQI01000008">
    <property type="protein sequence ID" value="ERK04890.1"/>
    <property type="molecule type" value="Genomic_DNA"/>
</dbReference>
<comment type="subcellular location">
    <subcellularLocation>
        <location evidence="5">Cell membrane</location>
        <topology evidence="5">Peripheral membrane protein</topology>
        <orientation evidence="5">Cytoplasmic side</orientation>
    </subcellularLocation>
    <text evidence="5">Localizes to the Z ring in an FtsZ-dependent manner. Targeted to the membrane through a conserved C-terminal amphipathic helix.</text>
</comment>
<dbReference type="GO" id="GO:0043093">
    <property type="term" value="P:FtsZ-dependent cytokinesis"/>
    <property type="evidence" value="ECO:0007669"/>
    <property type="project" value="UniProtKB-UniRule"/>
</dbReference>
<dbReference type="SMART" id="SM00842">
    <property type="entry name" value="FtsA"/>
    <property type="match status" value="1"/>
</dbReference>
<proteinExistence type="inferred from homology"/>
<comment type="function">
    <text evidence="5 6">Cell division protein that is involved in the assembly of the Z ring. May serve as a membrane anchor for the Z ring.</text>
</comment>
<name>U1FIR3_TRESO</name>
<accession>U1FIR3</accession>
<dbReference type="Proteomes" id="UP000016646">
    <property type="component" value="Unassembled WGS sequence"/>
</dbReference>
<dbReference type="PIRSF" id="PIRSF003101">
    <property type="entry name" value="FtsA"/>
    <property type="match status" value="1"/>
</dbReference>
<evidence type="ECO:0000256" key="2">
    <source>
        <dbReference type="ARBA" id="ARBA00022618"/>
    </source>
</evidence>
<evidence type="ECO:0000256" key="5">
    <source>
        <dbReference type="HAMAP-Rule" id="MF_02033"/>
    </source>
</evidence>
<dbReference type="NCBIfam" id="TIGR01174">
    <property type="entry name" value="ftsA"/>
    <property type="match status" value="1"/>
</dbReference>
<protein>
    <recommendedName>
        <fullName evidence="5 6">Cell division protein FtsA</fullName>
    </recommendedName>
</protein>
<evidence type="ECO:0000259" key="7">
    <source>
        <dbReference type="SMART" id="SM00842"/>
    </source>
</evidence>
<dbReference type="GO" id="GO:0032153">
    <property type="term" value="C:cell division site"/>
    <property type="evidence" value="ECO:0007669"/>
    <property type="project" value="UniProtKB-UniRule"/>
</dbReference>
<dbReference type="SUPFAM" id="SSF53067">
    <property type="entry name" value="Actin-like ATPase domain"/>
    <property type="match status" value="2"/>
</dbReference>
<dbReference type="Pfam" id="PF14450">
    <property type="entry name" value="FtsA"/>
    <property type="match status" value="1"/>
</dbReference>
<dbReference type="PANTHER" id="PTHR32432:SF4">
    <property type="entry name" value="CELL DIVISION PROTEIN FTSA"/>
    <property type="match status" value="1"/>
</dbReference>
<dbReference type="PATRIC" id="fig|1125725.3.peg.2387"/>
<keyword evidence="3 5" id="KW-0472">Membrane</keyword>
<comment type="caution">
    <text evidence="8">The sequence shown here is derived from an EMBL/GenBank/DDBJ whole genome shotgun (WGS) entry which is preliminary data.</text>
</comment>
<dbReference type="EMBL" id="AUZJ01000064">
    <property type="protein sequence ID" value="ERF59623.1"/>
    <property type="molecule type" value="Genomic_DNA"/>
</dbReference>
<dbReference type="eggNOG" id="COG0849">
    <property type="taxonomic scope" value="Bacteria"/>
</dbReference>
<dbReference type="InterPro" id="IPR043129">
    <property type="entry name" value="ATPase_NBD"/>
</dbReference>
<keyword evidence="1 5" id="KW-1003">Cell membrane</keyword>
<dbReference type="RefSeq" id="WP_021331355.1">
    <property type="nucleotide sequence ID" value="NZ_AUZJ01000064.1"/>
</dbReference>
<dbReference type="Pfam" id="PF02491">
    <property type="entry name" value="SHS2_FTSA"/>
    <property type="match status" value="1"/>
</dbReference>
<feature type="domain" description="SHS2" evidence="7">
    <location>
        <begin position="2"/>
        <end position="193"/>
    </location>
</feature>
<evidence type="ECO:0000256" key="4">
    <source>
        <dbReference type="ARBA" id="ARBA00023306"/>
    </source>
</evidence>
<dbReference type="InterPro" id="IPR003494">
    <property type="entry name" value="SHS2_FtsA"/>
</dbReference>
<dbReference type="STRING" id="1125725.HMPREF1325_1087"/>
<comment type="similarity">
    <text evidence="5 6">Belongs to the FtsA/MreB family.</text>
</comment>
<gene>
    <name evidence="5 8" type="primary">ftsA</name>
    <name evidence="9" type="ORF">HMPREF0860_1225</name>
    <name evidence="8" type="ORF">HMPREF1325_1087</name>
</gene>
<keyword evidence="2 5" id="KW-0132">Cell division</keyword>
<evidence type="ECO:0000256" key="1">
    <source>
        <dbReference type="ARBA" id="ARBA00022475"/>
    </source>
</evidence>
<dbReference type="InterPro" id="IPR020823">
    <property type="entry name" value="Cell_div_FtsA"/>
</dbReference>
<evidence type="ECO:0000256" key="3">
    <source>
        <dbReference type="ARBA" id="ARBA00023136"/>
    </source>
</evidence>
<evidence type="ECO:0000313" key="9">
    <source>
        <dbReference type="EMBL" id="ERK04890.1"/>
    </source>
</evidence>
<comment type="subunit">
    <text evidence="5">Self-interacts. Interacts with FtsZ.</text>
</comment>
<dbReference type="CDD" id="cd24048">
    <property type="entry name" value="ASKHA_NBD_FtsA"/>
    <property type="match status" value="1"/>
</dbReference>
<dbReference type="Gene3D" id="3.30.420.40">
    <property type="match status" value="2"/>
</dbReference>